<evidence type="ECO:0000313" key="2">
    <source>
        <dbReference type="Proteomes" id="UP000887116"/>
    </source>
</evidence>
<dbReference type="OrthoDB" id="6515318at2759"/>
<organism evidence="1 2">
    <name type="scientific">Trichonephila clavata</name>
    <name type="common">Joro spider</name>
    <name type="synonym">Nephila clavata</name>
    <dbReference type="NCBI Taxonomy" id="2740835"/>
    <lineage>
        <taxon>Eukaryota</taxon>
        <taxon>Metazoa</taxon>
        <taxon>Ecdysozoa</taxon>
        <taxon>Arthropoda</taxon>
        <taxon>Chelicerata</taxon>
        <taxon>Arachnida</taxon>
        <taxon>Araneae</taxon>
        <taxon>Araneomorphae</taxon>
        <taxon>Entelegynae</taxon>
        <taxon>Araneoidea</taxon>
        <taxon>Nephilidae</taxon>
        <taxon>Trichonephila</taxon>
    </lineage>
</organism>
<proteinExistence type="predicted"/>
<evidence type="ECO:0000313" key="1">
    <source>
        <dbReference type="EMBL" id="GFQ69246.1"/>
    </source>
</evidence>
<protein>
    <submittedName>
        <fullName evidence="1">Uncharacterized protein</fullName>
    </submittedName>
</protein>
<reference evidence="1" key="1">
    <citation type="submission" date="2020-07" db="EMBL/GenBank/DDBJ databases">
        <title>Multicomponent nature underlies the extraordinary mechanical properties of spider dragline silk.</title>
        <authorList>
            <person name="Kono N."/>
            <person name="Nakamura H."/>
            <person name="Mori M."/>
            <person name="Yoshida Y."/>
            <person name="Ohtoshi R."/>
            <person name="Malay A.D."/>
            <person name="Moran D.A.P."/>
            <person name="Tomita M."/>
            <person name="Numata K."/>
            <person name="Arakawa K."/>
        </authorList>
    </citation>
    <scope>NUCLEOTIDE SEQUENCE</scope>
</reference>
<gene>
    <name evidence="1" type="ORF">TNCT_287911</name>
</gene>
<name>A0A8X6KC38_TRICU</name>
<accession>A0A8X6KC38</accession>
<dbReference type="AlphaFoldDB" id="A0A8X6KC38"/>
<dbReference type="EMBL" id="BMAO01020700">
    <property type="protein sequence ID" value="GFQ69246.1"/>
    <property type="molecule type" value="Genomic_DNA"/>
</dbReference>
<keyword evidence="2" id="KW-1185">Reference proteome</keyword>
<sequence>MAISKQPIKLHSAKSQIKLAAETWNCQRLQRLSLGKNWENLVSRGPLRSHLLRAVSVAAFRMRTGHDYFDAPFTASMSYHHQRVSFVVTVL</sequence>
<comment type="caution">
    <text evidence="1">The sequence shown here is derived from an EMBL/GenBank/DDBJ whole genome shotgun (WGS) entry which is preliminary data.</text>
</comment>
<dbReference type="Proteomes" id="UP000887116">
    <property type="component" value="Unassembled WGS sequence"/>
</dbReference>